<dbReference type="EMBL" id="BGZK01000402">
    <property type="protein sequence ID" value="GBP41599.1"/>
    <property type="molecule type" value="Genomic_DNA"/>
</dbReference>
<sequence length="158" mass="17404">MFRDTTRCRPAPLSVKYTRVIPLALFKCMLTRPAYRKWDAAARAGAGARRGAKGVATKWFVPKAVSPLGYVAFPVQRRKPISAYREDRKKDAGILRVNGAPEPPASADEERYAVTRGAPVPARAALSSFGNHRLTFVNYTRAPRRRGRASVGTSLCLC</sequence>
<gene>
    <name evidence="1" type="ORF">EVAR_34032_1</name>
</gene>
<accession>A0A4C1VTT1</accession>
<name>A0A4C1VTT1_EUMVA</name>
<evidence type="ECO:0000313" key="1">
    <source>
        <dbReference type="EMBL" id="GBP41599.1"/>
    </source>
</evidence>
<keyword evidence="2" id="KW-1185">Reference proteome</keyword>
<reference evidence="1 2" key="1">
    <citation type="journal article" date="2019" name="Commun. Biol.">
        <title>The bagworm genome reveals a unique fibroin gene that provides high tensile strength.</title>
        <authorList>
            <person name="Kono N."/>
            <person name="Nakamura H."/>
            <person name="Ohtoshi R."/>
            <person name="Tomita M."/>
            <person name="Numata K."/>
            <person name="Arakawa K."/>
        </authorList>
    </citation>
    <scope>NUCLEOTIDE SEQUENCE [LARGE SCALE GENOMIC DNA]</scope>
</reference>
<organism evidence="1 2">
    <name type="scientific">Eumeta variegata</name>
    <name type="common">Bagworm moth</name>
    <name type="synonym">Eumeta japonica</name>
    <dbReference type="NCBI Taxonomy" id="151549"/>
    <lineage>
        <taxon>Eukaryota</taxon>
        <taxon>Metazoa</taxon>
        <taxon>Ecdysozoa</taxon>
        <taxon>Arthropoda</taxon>
        <taxon>Hexapoda</taxon>
        <taxon>Insecta</taxon>
        <taxon>Pterygota</taxon>
        <taxon>Neoptera</taxon>
        <taxon>Endopterygota</taxon>
        <taxon>Lepidoptera</taxon>
        <taxon>Glossata</taxon>
        <taxon>Ditrysia</taxon>
        <taxon>Tineoidea</taxon>
        <taxon>Psychidae</taxon>
        <taxon>Oiketicinae</taxon>
        <taxon>Eumeta</taxon>
    </lineage>
</organism>
<dbReference type="Proteomes" id="UP000299102">
    <property type="component" value="Unassembled WGS sequence"/>
</dbReference>
<dbReference type="AlphaFoldDB" id="A0A4C1VTT1"/>
<evidence type="ECO:0000313" key="2">
    <source>
        <dbReference type="Proteomes" id="UP000299102"/>
    </source>
</evidence>
<protein>
    <submittedName>
        <fullName evidence="1">Uncharacterized protein</fullName>
    </submittedName>
</protein>
<proteinExistence type="predicted"/>
<comment type="caution">
    <text evidence="1">The sequence shown here is derived from an EMBL/GenBank/DDBJ whole genome shotgun (WGS) entry which is preliminary data.</text>
</comment>